<evidence type="ECO:0000259" key="2">
    <source>
        <dbReference type="Pfam" id="PF04987"/>
    </source>
</evidence>
<dbReference type="AlphaFoldDB" id="A0A9P5X768"/>
<feature type="transmembrane region" description="Helical" evidence="1">
    <location>
        <begin position="18"/>
        <end position="40"/>
    </location>
</feature>
<keyword evidence="1" id="KW-0472">Membrane</keyword>
<dbReference type="PANTHER" id="PTHR12250">
    <property type="entry name" value="PHOSPHATIDYLINOSITOL GLYCAN, CLASS N"/>
    <property type="match status" value="1"/>
</dbReference>
<accession>A0A9P5X768</accession>
<dbReference type="InterPro" id="IPR017852">
    <property type="entry name" value="GPI_EtnP_transferase_1_C"/>
</dbReference>
<comment type="caution">
    <text evidence="1">Lacks conserved residue(s) required for the propagation of feature annotation.</text>
</comment>
<comment type="subcellular location">
    <subcellularLocation>
        <location evidence="1">Endoplasmic reticulum membrane</location>
        <topology evidence="1">Multi-pass membrane protein</topology>
    </subcellularLocation>
</comment>
<keyword evidence="1" id="KW-0337">GPI-anchor biosynthesis</keyword>
<gene>
    <name evidence="3" type="ORF">P691DRAFT_805789</name>
</gene>
<feature type="domain" description="GPI ethanolamine phosphate transferase 1 C-terminal" evidence="2">
    <location>
        <begin position="7"/>
        <end position="154"/>
    </location>
</feature>
<comment type="similarity">
    <text evidence="1">Belongs to the PIGG/PIGN/PIGO family. PIGN subfamily.</text>
</comment>
<keyword evidence="1" id="KW-0808">Transferase</keyword>
<name>A0A9P5X768_9AGAR</name>
<evidence type="ECO:0000256" key="1">
    <source>
        <dbReference type="RuleBase" id="RU367138"/>
    </source>
</evidence>
<keyword evidence="1" id="KW-0812">Transmembrane</keyword>
<evidence type="ECO:0000313" key="3">
    <source>
        <dbReference type="EMBL" id="KAF9445335.1"/>
    </source>
</evidence>
<dbReference type="EMBL" id="MU151308">
    <property type="protein sequence ID" value="KAF9445335.1"/>
    <property type="molecule type" value="Genomic_DNA"/>
</dbReference>
<dbReference type="Pfam" id="PF04987">
    <property type="entry name" value="PigN"/>
    <property type="match status" value="1"/>
</dbReference>
<organism evidence="3 4">
    <name type="scientific">Macrolepiota fuliginosa MF-IS2</name>
    <dbReference type="NCBI Taxonomy" id="1400762"/>
    <lineage>
        <taxon>Eukaryota</taxon>
        <taxon>Fungi</taxon>
        <taxon>Dikarya</taxon>
        <taxon>Basidiomycota</taxon>
        <taxon>Agaricomycotina</taxon>
        <taxon>Agaricomycetes</taxon>
        <taxon>Agaricomycetidae</taxon>
        <taxon>Agaricales</taxon>
        <taxon>Agaricineae</taxon>
        <taxon>Agaricaceae</taxon>
        <taxon>Macrolepiota</taxon>
    </lineage>
</organism>
<dbReference type="EC" id="2.-.-.-" evidence="1"/>
<comment type="caution">
    <text evidence="3">The sequence shown here is derived from an EMBL/GenBank/DDBJ whole genome shotgun (WGS) entry which is preliminary data.</text>
</comment>
<dbReference type="Proteomes" id="UP000807342">
    <property type="component" value="Unassembled WGS sequence"/>
</dbReference>
<dbReference type="PANTHER" id="PTHR12250:SF0">
    <property type="entry name" value="GPI ETHANOLAMINE PHOSPHATE TRANSFERASE 1"/>
    <property type="match status" value="1"/>
</dbReference>
<dbReference type="GO" id="GO:0051377">
    <property type="term" value="F:mannose-ethanolamine phosphotransferase activity"/>
    <property type="evidence" value="ECO:0007669"/>
    <property type="project" value="UniProtKB-UniRule"/>
</dbReference>
<evidence type="ECO:0000313" key="4">
    <source>
        <dbReference type="Proteomes" id="UP000807342"/>
    </source>
</evidence>
<dbReference type="GO" id="GO:0006506">
    <property type="term" value="P:GPI anchor biosynthetic process"/>
    <property type="evidence" value="ECO:0007669"/>
    <property type="project" value="UniProtKB-KW"/>
</dbReference>
<dbReference type="OrthoDB" id="2748310at2759"/>
<keyword evidence="1" id="KW-0256">Endoplasmic reticulum</keyword>
<dbReference type="InterPro" id="IPR007070">
    <property type="entry name" value="GPI_EtnP_transferase_1"/>
</dbReference>
<keyword evidence="4" id="KW-1185">Reference proteome</keyword>
<feature type="transmembrane region" description="Helical" evidence="1">
    <location>
        <begin position="52"/>
        <end position="72"/>
    </location>
</feature>
<sequence length="166" mass="19099">MQDALDGLPYLQTYDRTLLRTIVTLGYTGRMFYASLYVIRPFDKPTSAHAHGLFRAVPIITGGVLWVVFYVQNSPWSYYLYVSFSAYFWSQVLRHGLPHLATPFIRTRIWRGLKCNAVRIKMVLGALLRLSMGYTHRTVWSFGTLAMANSWLFQKNRGASTYRSAS</sequence>
<comment type="function">
    <text evidence="1">Ethanolamine phosphate transferase involved in glycosylphosphatidylinositol-anchor biosynthesis. Transfers ethanolamine phosphate to the first alpha-1,4-linked mannose of the glycosylphosphatidylinositol precursor of GPI-anchor.</text>
</comment>
<comment type="pathway">
    <text evidence="1">Glycolipid biosynthesis; glycosylphosphatidylinositol-anchor biosynthesis.</text>
</comment>
<protein>
    <recommendedName>
        <fullName evidence="1">GPI ethanolamine phosphate transferase 1</fullName>
        <ecNumber evidence="1">2.-.-.-</ecNumber>
    </recommendedName>
</protein>
<reference evidence="3" key="1">
    <citation type="submission" date="2020-11" db="EMBL/GenBank/DDBJ databases">
        <authorList>
            <consortium name="DOE Joint Genome Institute"/>
            <person name="Ahrendt S."/>
            <person name="Riley R."/>
            <person name="Andreopoulos W."/>
            <person name="Labutti K."/>
            <person name="Pangilinan J."/>
            <person name="Ruiz-Duenas F.J."/>
            <person name="Barrasa J.M."/>
            <person name="Sanchez-Garcia M."/>
            <person name="Camarero S."/>
            <person name="Miyauchi S."/>
            <person name="Serrano A."/>
            <person name="Linde D."/>
            <person name="Babiker R."/>
            <person name="Drula E."/>
            <person name="Ayuso-Fernandez I."/>
            <person name="Pacheco R."/>
            <person name="Padilla G."/>
            <person name="Ferreira P."/>
            <person name="Barriuso J."/>
            <person name="Kellner H."/>
            <person name="Castanera R."/>
            <person name="Alfaro M."/>
            <person name="Ramirez L."/>
            <person name="Pisabarro A.G."/>
            <person name="Kuo A."/>
            <person name="Tritt A."/>
            <person name="Lipzen A."/>
            <person name="He G."/>
            <person name="Yan M."/>
            <person name="Ng V."/>
            <person name="Cullen D."/>
            <person name="Martin F."/>
            <person name="Rosso M.-N."/>
            <person name="Henrissat B."/>
            <person name="Hibbett D."/>
            <person name="Martinez A.T."/>
            <person name="Grigoriev I.V."/>
        </authorList>
    </citation>
    <scope>NUCLEOTIDE SEQUENCE</scope>
    <source>
        <strain evidence="3">MF-IS2</strain>
    </source>
</reference>
<dbReference type="GO" id="GO:0005789">
    <property type="term" value="C:endoplasmic reticulum membrane"/>
    <property type="evidence" value="ECO:0007669"/>
    <property type="project" value="UniProtKB-SubCell"/>
</dbReference>
<proteinExistence type="inferred from homology"/>
<keyword evidence="1" id="KW-1133">Transmembrane helix</keyword>